<proteinExistence type="inferred from homology"/>
<dbReference type="InterPro" id="IPR001128">
    <property type="entry name" value="Cyt_P450"/>
</dbReference>
<dbReference type="Proteomes" id="UP001285441">
    <property type="component" value="Unassembled WGS sequence"/>
</dbReference>
<evidence type="ECO:0000313" key="11">
    <source>
        <dbReference type="Proteomes" id="UP001285441"/>
    </source>
</evidence>
<dbReference type="Pfam" id="PF00067">
    <property type="entry name" value="p450"/>
    <property type="match status" value="1"/>
</dbReference>
<keyword evidence="7" id="KW-0503">Monooxygenase</keyword>
<reference evidence="10" key="1">
    <citation type="journal article" date="2023" name="Mol. Phylogenet. Evol.">
        <title>Genome-scale phylogeny and comparative genomics of the fungal order Sordariales.</title>
        <authorList>
            <person name="Hensen N."/>
            <person name="Bonometti L."/>
            <person name="Westerberg I."/>
            <person name="Brannstrom I.O."/>
            <person name="Guillou S."/>
            <person name="Cros-Aarteil S."/>
            <person name="Calhoun S."/>
            <person name="Haridas S."/>
            <person name="Kuo A."/>
            <person name="Mondo S."/>
            <person name="Pangilinan J."/>
            <person name="Riley R."/>
            <person name="LaButti K."/>
            <person name="Andreopoulos B."/>
            <person name="Lipzen A."/>
            <person name="Chen C."/>
            <person name="Yan M."/>
            <person name="Daum C."/>
            <person name="Ng V."/>
            <person name="Clum A."/>
            <person name="Steindorff A."/>
            <person name="Ohm R.A."/>
            <person name="Martin F."/>
            <person name="Silar P."/>
            <person name="Natvig D.O."/>
            <person name="Lalanne C."/>
            <person name="Gautier V."/>
            <person name="Ament-Velasquez S.L."/>
            <person name="Kruys A."/>
            <person name="Hutchinson M.I."/>
            <person name="Powell A.J."/>
            <person name="Barry K."/>
            <person name="Miller A.N."/>
            <person name="Grigoriev I.V."/>
            <person name="Debuchy R."/>
            <person name="Gladieux P."/>
            <person name="Hiltunen Thoren M."/>
            <person name="Johannesson H."/>
        </authorList>
    </citation>
    <scope>NUCLEOTIDE SEQUENCE</scope>
    <source>
        <strain evidence="10">CBS 232.78</strain>
    </source>
</reference>
<dbReference type="PROSITE" id="PS50890">
    <property type="entry name" value="PUA"/>
    <property type="match status" value="1"/>
</dbReference>
<sequence>MALSDKISPLVNLLSTLTTAQLIALLAACPILLWLTISTLFQWHRLRALPGPWLARFSYLWVIRYMYSGRLLEHLETLHNRYGPLIRIGPNELLCGDFDEIIRINGVRSTYPKSGWYVSMRFDPNPGNSMLNLMNPTEHGHRKAKMMRGFEGKGNIDFEKIVDTQLGLLMSLLRDKYVSKGKVADWATIARYLSIDIAAQAVLGTSWGNLPTDSDVYNFFVISDKVVPYMHVISMWAPVRRLTSSNWFMTRAGPSITDNEGVGKVMGLVKEEVTKRFQNPGEKHGDMLDEWIAQGATQRECEVDGALALLAAGDTVATPMRTTLLYLISTPYAYNKLKAEISAAAKAGTISEPITGAQAQRLPYLQAVLHESFRMIPISTSGFAKQVPLGGDTICGYNVPGGVDIYPNNRAVMLNKAVFGEDVHVFRPERWLLEEGVTPQHHAYMVKHIELVFGFGRYVCAGKILAWLEVNKTIVELMRNFDFQVANPRKPWHLRAFSSVVIEDFFVRITEGRV</sequence>
<evidence type="ECO:0000256" key="7">
    <source>
        <dbReference type="ARBA" id="ARBA00023033"/>
    </source>
</evidence>
<dbReference type="PROSITE" id="PS51257">
    <property type="entry name" value="PROKAR_LIPOPROTEIN"/>
    <property type="match status" value="1"/>
</dbReference>
<dbReference type="GO" id="GO:0020037">
    <property type="term" value="F:heme binding"/>
    <property type="evidence" value="ECO:0007669"/>
    <property type="project" value="InterPro"/>
</dbReference>
<dbReference type="PRINTS" id="PR00463">
    <property type="entry name" value="EP450I"/>
</dbReference>
<keyword evidence="9" id="KW-0472">Membrane</keyword>
<protein>
    <submittedName>
        <fullName evidence="10">Cytochrome P450</fullName>
    </submittedName>
</protein>
<evidence type="ECO:0000256" key="1">
    <source>
        <dbReference type="ARBA" id="ARBA00001971"/>
    </source>
</evidence>
<dbReference type="GO" id="GO:0005506">
    <property type="term" value="F:iron ion binding"/>
    <property type="evidence" value="ECO:0007669"/>
    <property type="project" value="InterPro"/>
</dbReference>
<dbReference type="CDD" id="cd11060">
    <property type="entry name" value="CYP57A1-like"/>
    <property type="match status" value="1"/>
</dbReference>
<dbReference type="InterPro" id="IPR002401">
    <property type="entry name" value="Cyt_P450_E_grp-I"/>
</dbReference>
<evidence type="ECO:0000256" key="9">
    <source>
        <dbReference type="SAM" id="Phobius"/>
    </source>
</evidence>
<comment type="cofactor">
    <cofactor evidence="1 8">
        <name>heme</name>
        <dbReference type="ChEBI" id="CHEBI:30413"/>
    </cofactor>
</comment>
<evidence type="ECO:0000256" key="3">
    <source>
        <dbReference type="ARBA" id="ARBA00022617"/>
    </source>
</evidence>
<dbReference type="InterPro" id="IPR050121">
    <property type="entry name" value="Cytochrome_P450_monoxygenase"/>
</dbReference>
<dbReference type="EMBL" id="JAULSW010000011">
    <property type="protein sequence ID" value="KAK3367902.1"/>
    <property type="molecule type" value="Genomic_DNA"/>
</dbReference>
<dbReference type="GO" id="GO:0016705">
    <property type="term" value="F:oxidoreductase activity, acting on paired donors, with incorporation or reduction of molecular oxygen"/>
    <property type="evidence" value="ECO:0007669"/>
    <property type="project" value="InterPro"/>
</dbReference>
<keyword evidence="9" id="KW-1133">Transmembrane helix</keyword>
<organism evidence="10 11">
    <name type="scientific">Podospora didyma</name>
    <dbReference type="NCBI Taxonomy" id="330526"/>
    <lineage>
        <taxon>Eukaryota</taxon>
        <taxon>Fungi</taxon>
        <taxon>Dikarya</taxon>
        <taxon>Ascomycota</taxon>
        <taxon>Pezizomycotina</taxon>
        <taxon>Sordariomycetes</taxon>
        <taxon>Sordariomycetidae</taxon>
        <taxon>Sordariales</taxon>
        <taxon>Podosporaceae</taxon>
        <taxon>Podospora</taxon>
    </lineage>
</organism>
<dbReference type="SUPFAM" id="SSF48264">
    <property type="entry name" value="Cytochrome P450"/>
    <property type="match status" value="1"/>
</dbReference>
<gene>
    <name evidence="10" type="ORF">B0H63DRAFT_424031</name>
</gene>
<keyword evidence="3 8" id="KW-0349">Heme</keyword>
<comment type="caution">
    <text evidence="10">The sequence shown here is derived from an EMBL/GenBank/DDBJ whole genome shotgun (WGS) entry which is preliminary data.</text>
</comment>
<evidence type="ECO:0000313" key="10">
    <source>
        <dbReference type="EMBL" id="KAK3367902.1"/>
    </source>
</evidence>
<comment type="similarity">
    <text evidence="2">Belongs to the cytochrome P450 family.</text>
</comment>
<accession>A0AAE0N236</accession>
<keyword evidence="4 8" id="KW-0479">Metal-binding</keyword>
<name>A0AAE0N236_9PEZI</name>
<dbReference type="GO" id="GO:0004497">
    <property type="term" value="F:monooxygenase activity"/>
    <property type="evidence" value="ECO:0007669"/>
    <property type="project" value="UniProtKB-KW"/>
</dbReference>
<evidence type="ECO:0000256" key="6">
    <source>
        <dbReference type="ARBA" id="ARBA00023004"/>
    </source>
</evidence>
<feature type="binding site" description="axial binding residue" evidence="8">
    <location>
        <position position="460"/>
    </location>
    <ligand>
        <name>heme</name>
        <dbReference type="ChEBI" id="CHEBI:30413"/>
    </ligand>
    <ligandPart>
        <name>Fe</name>
        <dbReference type="ChEBI" id="CHEBI:18248"/>
    </ligandPart>
</feature>
<dbReference type="InterPro" id="IPR036396">
    <property type="entry name" value="Cyt_P450_sf"/>
</dbReference>
<evidence type="ECO:0000256" key="4">
    <source>
        <dbReference type="ARBA" id="ARBA00022723"/>
    </source>
</evidence>
<dbReference type="Gene3D" id="1.10.630.10">
    <property type="entry name" value="Cytochrome P450"/>
    <property type="match status" value="1"/>
</dbReference>
<reference evidence="10" key="2">
    <citation type="submission" date="2023-06" db="EMBL/GenBank/DDBJ databases">
        <authorList>
            <consortium name="Lawrence Berkeley National Laboratory"/>
            <person name="Haridas S."/>
            <person name="Hensen N."/>
            <person name="Bonometti L."/>
            <person name="Westerberg I."/>
            <person name="Brannstrom I.O."/>
            <person name="Guillou S."/>
            <person name="Cros-Aarteil S."/>
            <person name="Calhoun S."/>
            <person name="Kuo A."/>
            <person name="Mondo S."/>
            <person name="Pangilinan J."/>
            <person name="Riley R."/>
            <person name="LaButti K."/>
            <person name="Andreopoulos B."/>
            <person name="Lipzen A."/>
            <person name="Chen C."/>
            <person name="Yanf M."/>
            <person name="Daum C."/>
            <person name="Ng V."/>
            <person name="Clum A."/>
            <person name="Steindorff A."/>
            <person name="Ohm R."/>
            <person name="Martin F."/>
            <person name="Silar P."/>
            <person name="Natvig D."/>
            <person name="Lalanne C."/>
            <person name="Gautier V."/>
            <person name="Ament-velasquez S.L."/>
            <person name="Kruys A."/>
            <person name="Hutchinson M.I."/>
            <person name="Powell A.J."/>
            <person name="Barry K."/>
            <person name="Miller A.N."/>
            <person name="Grigoriev I.V."/>
            <person name="Debuchy R."/>
            <person name="Gladieux P."/>
            <person name="Thoren M.H."/>
            <person name="Johannesson H."/>
        </authorList>
    </citation>
    <scope>NUCLEOTIDE SEQUENCE</scope>
    <source>
        <strain evidence="10">CBS 232.78</strain>
    </source>
</reference>
<keyword evidence="6 8" id="KW-0408">Iron</keyword>
<dbReference type="PANTHER" id="PTHR24305:SF77">
    <property type="entry name" value="CYTOCHROME P450 MONOOXYGENASE"/>
    <property type="match status" value="1"/>
</dbReference>
<evidence type="ECO:0000256" key="5">
    <source>
        <dbReference type="ARBA" id="ARBA00023002"/>
    </source>
</evidence>
<keyword evidence="11" id="KW-1185">Reference proteome</keyword>
<dbReference type="PANTHER" id="PTHR24305">
    <property type="entry name" value="CYTOCHROME P450"/>
    <property type="match status" value="1"/>
</dbReference>
<keyword evidence="5" id="KW-0560">Oxidoreductase</keyword>
<evidence type="ECO:0000256" key="8">
    <source>
        <dbReference type="PIRSR" id="PIRSR602401-1"/>
    </source>
</evidence>
<feature type="transmembrane region" description="Helical" evidence="9">
    <location>
        <begin position="20"/>
        <end position="41"/>
    </location>
</feature>
<evidence type="ECO:0000256" key="2">
    <source>
        <dbReference type="ARBA" id="ARBA00010617"/>
    </source>
</evidence>
<keyword evidence="9" id="KW-0812">Transmembrane</keyword>
<dbReference type="PRINTS" id="PR00385">
    <property type="entry name" value="P450"/>
</dbReference>
<dbReference type="AlphaFoldDB" id="A0AAE0N236"/>